<gene>
    <name evidence="1" type="ORF">AVEN_186241_1</name>
</gene>
<dbReference type="EMBL" id="BGPR01005214">
    <property type="protein sequence ID" value="GBN07967.1"/>
    <property type="molecule type" value="Genomic_DNA"/>
</dbReference>
<comment type="caution">
    <text evidence="1">The sequence shown here is derived from an EMBL/GenBank/DDBJ whole genome shotgun (WGS) entry which is preliminary data.</text>
</comment>
<keyword evidence="2" id="KW-1185">Reference proteome</keyword>
<name>A0A4Y2L2D4_ARAVE</name>
<accession>A0A4Y2L2D4</accession>
<proteinExistence type="predicted"/>
<evidence type="ECO:0000313" key="2">
    <source>
        <dbReference type="Proteomes" id="UP000499080"/>
    </source>
</evidence>
<reference evidence="1 2" key="1">
    <citation type="journal article" date="2019" name="Sci. Rep.">
        <title>Orb-weaving spider Araneus ventricosus genome elucidates the spidroin gene catalogue.</title>
        <authorList>
            <person name="Kono N."/>
            <person name="Nakamura H."/>
            <person name="Ohtoshi R."/>
            <person name="Moran D.A.P."/>
            <person name="Shinohara A."/>
            <person name="Yoshida Y."/>
            <person name="Fujiwara M."/>
            <person name="Mori M."/>
            <person name="Tomita M."/>
            <person name="Arakawa K."/>
        </authorList>
    </citation>
    <scope>NUCLEOTIDE SEQUENCE [LARGE SCALE GENOMIC DNA]</scope>
</reference>
<protein>
    <submittedName>
        <fullName evidence="1">Uncharacterized protein</fullName>
    </submittedName>
</protein>
<dbReference type="Proteomes" id="UP000499080">
    <property type="component" value="Unassembled WGS sequence"/>
</dbReference>
<organism evidence="1 2">
    <name type="scientific">Araneus ventricosus</name>
    <name type="common">Orbweaver spider</name>
    <name type="synonym">Epeira ventricosa</name>
    <dbReference type="NCBI Taxonomy" id="182803"/>
    <lineage>
        <taxon>Eukaryota</taxon>
        <taxon>Metazoa</taxon>
        <taxon>Ecdysozoa</taxon>
        <taxon>Arthropoda</taxon>
        <taxon>Chelicerata</taxon>
        <taxon>Arachnida</taxon>
        <taxon>Araneae</taxon>
        <taxon>Araneomorphae</taxon>
        <taxon>Entelegynae</taxon>
        <taxon>Araneoidea</taxon>
        <taxon>Araneidae</taxon>
        <taxon>Araneus</taxon>
    </lineage>
</organism>
<evidence type="ECO:0000313" key="1">
    <source>
        <dbReference type="EMBL" id="GBN07967.1"/>
    </source>
</evidence>
<sequence length="97" mass="10235">MLFGIKRLATGVMWRVLSCRPCHPLNALTSIGFAVKPHIELFLTELGLNVAAPSSIMLPHRGGDGGPGWNGRCTSGVLSPGRVTQGVKVIPSYPAKA</sequence>
<dbReference type="AlphaFoldDB" id="A0A4Y2L2D4"/>